<proteinExistence type="predicted"/>
<sequence length="102" mass="10860">VCCYSPDPILPAMSSGHRGGFLPPYHDPCHARCPPSTVCIQPPPFVVNIPGPALYCPDQPMAIEQCNPCAIRYGGGFRALNADVGSNLSSFCYQPSFGNSCN</sequence>
<dbReference type="Pfam" id="PF02422">
    <property type="entry name" value="Keratin"/>
    <property type="match status" value="1"/>
</dbReference>
<dbReference type="InterPro" id="IPR003461">
    <property type="entry name" value="Keratin"/>
</dbReference>
<accession>A0A8D0ASV7</accession>
<dbReference type="GO" id="GO:0005200">
    <property type="term" value="F:structural constituent of cytoskeleton"/>
    <property type="evidence" value="ECO:0007669"/>
    <property type="project" value="InterPro"/>
</dbReference>
<dbReference type="GO" id="GO:0005882">
    <property type="term" value="C:intermediate filament"/>
    <property type="evidence" value="ECO:0007669"/>
    <property type="project" value="InterPro"/>
</dbReference>
<dbReference type="Ensembl" id="ENSSMRT00000000140.1">
    <property type="protein sequence ID" value="ENSSMRP00000000114.1"/>
    <property type="gene ID" value="ENSSMRG00000000125.1"/>
</dbReference>
<keyword evidence="2" id="KW-1185">Reference proteome</keyword>
<evidence type="ECO:0000313" key="1">
    <source>
        <dbReference type="Ensembl" id="ENSSMRP00000000114.1"/>
    </source>
</evidence>
<protein>
    <submittedName>
        <fullName evidence="1">Uncharacterized protein</fullName>
    </submittedName>
</protein>
<dbReference type="AlphaFoldDB" id="A0A8D0ASV7"/>
<dbReference type="GeneTree" id="ENSGT00950000185042"/>
<organism evidence="1 2">
    <name type="scientific">Salvator merianae</name>
    <name type="common">Argentine black and white tegu</name>
    <name type="synonym">Tupinambis merianae</name>
    <dbReference type="NCBI Taxonomy" id="96440"/>
    <lineage>
        <taxon>Eukaryota</taxon>
        <taxon>Metazoa</taxon>
        <taxon>Chordata</taxon>
        <taxon>Craniata</taxon>
        <taxon>Vertebrata</taxon>
        <taxon>Euteleostomi</taxon>
        <taxon>Lepidosauria</taxon>
        <taxon>Squamata</taxon>
        <taxon>Bifurcata</taxon>
        <taxon>Unidentata</taxon>
        <taxon>Episquamata</taxon>
        <taxon>Laterata</taxon>
        <taxon>Teiioidea</taxon>
        <taxon>Teiidae</taxon>
        <taxon>Salvator</taxon>
    </lineage>
</organism>
<reference evidence="1" key="1">
    <citation type="submission" date="2025-08" db="UniProtKB">
        <authorList>
            <consortium name="Ensembl"/>
        </authorList>
    </citation>
    <scope>IDENTIFICATION</scope>
</reference>
<dbReference type="Proteomes" id="UP000694421">
    <property type="component" value="Unplaced"/>
</dbReference>
<reference evidence="1" key="2">
    <citation type="submission" date="2025-09" db="UniProtKB">
        <authorList>
            <consortium name="Ensembl"/>
        </authorList>
    </citation>
    <scope>IDENTIFICATION</scope>
</reference>
<evidence type="ECO:0000313" key="2">
    <source>
        <dbReference type="Proteomes" id="UP000694421"/>
    </source>
</evidence>
<name>A0A8D0ASV7_SALMN</name>